<dbReference type="Proteomes" id="UP000193067">
    <property type="component" value="Unassembled WGS sequence"/>
</dbReference>
<evidence type="ECO:0000313" key="2">
    <source>
        <dbReference type="Proteomes" id="UP000193067"/>
    </source>
</evidence>
<proteinExistence type="predicted"/>
<sequence>MIFSGPVGDLKIDGAFARCTGSRELEHGAGLARCLVRHLIGRKAALHHVNRPPTVRCHPTKCPLCDARSGKMSGEARRPQSYDVWAVLPYLHEATGQRALYIHHARGNR</sequence>
<evidence type="ECO:0000313" key="1">
    <source>
        <dbReference type="EMBL" id="OSD07228.1"/>
    </source>
</evidence>
<organism evidence="1 2">
    <name type="scientific">Trametes coccinea (strain BRFM310)</name>
    <name type="common">Pycnoporus coccineus</name>
    <dbReference type="NCBI Taxonomy" id="1353009"/>
    <lineage>
        <taxon>Eukaryota</taxon>
        <taxon>Fungi</taxon>
        <taxon>Dikarya</taxon>
        <taxon>Basidiomycota</taxon>
        <taxon>Agaricomycotina</taxon>
        <taxon>Agaricomycetes</taxon>
        <taxon>Polyporales</taxon>
        <taxon>Polyporaceae</taxon>
        <taxon>Trametes</taxon>
    </lineage>
</organism>
<dbReference type="EMBL" id="KZ084088">
    <property type="protein sequence ID" value="OSD07228.1"/>
    <property type="molecule type" value="Genomic_DNA"/>
</dbReference>
<reference evidence="1 2" key="1">
    <citation type="journal article" date="2015" name="Biotechnol. Biofuels">
        <title>Enhanced degradation of softwood versus hardwood by the white-rot fungus Pycnoporus coccineus.</title>
        <authorList>
            <person name="Couturier M."/>
            <person name="Navarro D."/>
            <person name="Chevret D."/>
            <person name="Henrissat B."/>
            <person name="Piumi F."/>
            <person name="Ruiz-Duenas F.J."/>
            <person name="Martinez A.T."/>
            <person name="Grigoriev I.V."/>
            <person name="Riley R."/>
            <person name="Lipzen A."/>
            <person name="Berrin J.G."/>
            <person name="Master E.R."/>
            <person name="Rosso M.N."/>
        </authorList>
    </citation>
    <scope>NUCLEOTIDE SEQUENCE [LARGE SCALE GENOMIC DNA]</scope>
    <source>
        <strain evidence="1 2">BRFM310</strain>
    </source>
</reference>
<keyword evidence="2" id="KW-1185">Reference proteome</keyword>
<name>A0A1Y2J1F5_TRAC3</name>
<accession>A0A1Y2J1F5</accession>
<dbReference type="AlphaFoldDB" id="A0A1Y2J1F5"/>
<gene>
    <name evidence="1" type="ORF">PYCCODRAFT_585117</name>
</gene>
<protein>
    <submittedName>
        <fullName evidence="1">Uncharacterized protein</fullName>
    </submittedName>
</protein>